<accession>A0A812P5V5</accession>
<dbReference type="Proteomes" id="UP000604046">
    <property type="component" value="Unassembled WGS sequence"/>
</dbReference>
<sequence>MVDSERLAARLGPWQERLVADQRLPCAQVAVVRHGKVCYQAQAGEQAPGTPLRADTIFRIYSMTKPIVSMALMMLYEEGRFQLNDPVKLWLGKQWSRESMRVFVRGNADLYETVPCKTSIRVWHLLTHTSGLTYGFDAHGVVNPVDALYHHAGVGRTKPGLDLAEFVDKLATMPLMFQPGEHWHYGYNTDVVGRLVECISGLPLDEFLRTRVFEPLAMHDTGFHVPPAKRDRFAALFMPADLDPTLGPRKPASLTRASGLVDISAPSDFNYRSVEELGDKKMLSGGGGLVSTLADYTCFCQMLLRCGRGEPALISRKTLEFMTRNFLPDGQDMEQLAPPGGYSELPEEGIGFGLGFSVVLDPAKSKQICSPGTFAWGGAASTIFWIDPQEDLAVIFMTHLMFNDRLRLPLRAMLQSLVYGAVVSKPLTARL</sequence>
<proteinExistence type="predicted"/>
<dbReference type="InterPro" id="IPR001466">
    <property type="entry name" value="Beta-lactam-related"/>
</dbReference>
<dbReference type="OrthoDB" id="410130at2759"/>
<feature type="domain" description="Beta-lactamase-related" evidence="1">
    <location>
        <begin position="16"/>
        <end position="403"/>
    </location>
</feature>
<gene>
    <name evidence="2" type="ORF">SNAT2548_LOCUS17517</name>
</gene>
<dbReference type="AlphaFoldDB" id="A0A812P5V5"/>
<dbReference type="Pfam" id="PF00144">
    <property type="entry name" value="Beta-lactamase"/>
    <property type="match status" value="1"/>
</dbReference>
<dbReference type="InterPro" id="IPR012338">
    <property type="entry name" value="Beta-lactam/transpept-like"/>
</dbReference>
<organism evidence="2 3">
    <name type="scientific">Symbiodinium natans</name>
    <dbReference type="NCBI Taxonomy" id="878477"/>
    <lineage>
        <taxon>Eukaryota</taxon>
        <taxon>Sar</taxon>
        <taxon>Alveolata</taxon>
        <taxon>Dinophyceae</taxon>
        <taxon>Suessiales</taxon>
        <taxon>Symbiodiniaceae</taxon>
        <taxon>Symbiodinium</taxon>
    </lineage>
</organism>
<dbReference type="PANTHER" id="PTHR43283:SF3">
    <property type="entry name" value="BETA-LACTAMASE FAMILY PROTEIN (AFU_ORTHOLOGUE AFUA_5G07500)"/>
    <property type="match status" value="1"/>
</dbReference>
<evidence type="ECO:0000313" key="2">
    <source>
        <dbReference type="EMBL" id="CAE7334856.1"/>
    </source>
</evidence>
<dbReference type="Gene3D" id="3.40.710.10">
    <property type="entry name" value="DD-peptidase/beta-lactamase superfamily"/>
    <property type="match status" value="1"/>
</dbReference>
<evidence type="ECO:0000259" key="1">
    <source>
        <dbReference type="Pfam" id="PF00144"/>
    </source>
</evidence>
<keyword evidence="3" id="KW-1185">Reference proteome</keyword>
<comment type="caution">
    <text evidence="2">The sequence shown here is derived from an EMBL/GenBank/DDBJ whole genome shotgun (WGS) entry which is preliminary data.</text>
</comment>
<dbReference type="InterPro" id="IPR050789">
    <property type="entry name" value="Diverse_Enzym_Activities"/>
</dbReference>
<evidence type="ECO:0000313" key="3">
    <source>
        <dbReference type="Proteomes" id="UP000604046"/>
    </source>
</evidence>
<dbReference type="EMBL" id="CAJNDS010002113">
    <property type="protein sequence ID" value="CAE7334856.1"/>
    <property type="molecule type" value="Genomic_DNA"/>
</dbReference>
<reference evidence="2" key="1">
    <citation type="submission" date="2021-02" db="EMBL/GenBank/DDBJ databases">
        <authorList>
            <person name="Dougan E. K."/>
            <person name="Rhodes N."/>
            <person name="Thang M."/>
            <person name="Chan C."/>
        </authorList>
    </citation>
    <scope>NUCLEOTIDE SEQUENCE</scope>
</reference>
<dbReference type="PANTHER" id="PTHR43283">
    <property type="entry name" value="BETA-LACTAMASE-RELATED"/>
    <property type="match status" value="1"/>
</dbReference>
<protein>
    <recommendedName>
        <fullName evidence="1">Beta-lactamase-related domain-containing protein</fullName>
    </recommendedName>
</protein>
<dbReference type="SUPFAM" id="SSF56601">
    <property type="entry name" value="beta-lactamase/transpeptidase-like"/>
    <property type="match status" value="1"/>
</dbReference>
<name>A0A812P5V5_9DINO</name>